<dbReference type="RefSeq" id="WP_173222508.1">
    <property type="nucleotide sequence ID" value="NZ_CP048104.1"/>
</dbReference>
<dbReference type="EMBL" id="CP048104">
    <property type="protein sequence ID" value="QKG84631.1"/>
    <property type="molecule type" value="Genomic_DNA"/>
</dbReference>
<dbReference type="PANTHER" id="PTHR30363">
    <property type="entry name" value="HTH-TYPE TRANSCRIPTIONAL REGULATOR SRLR-RELATED"/>
    <property type="match status" value="1"/>
</dbReference>
<feature type="domain" description="HTH deoR-type" evidence="4">
    <location>
        <begin position="3"/>
        <end position="58"/>
    </location>
</feature>
<dbReference type="Gene3D" id="1.10.10.10">
    <property type="entry name" value="Winged helix-like DNA-binding domain superfamily/Winged helix DNA-binding domain"/>
    <property type="match status" value="1"/>
</dbReference>
<dbReference type="InterPro" id="IPR037171">
    <property type="entry name" value="NagB/RpiA_transferase-like"/>
</dbReference>
<evidence type="ECO:0000256" key="1">
    <source>
        <dbReference type="ARBA" id="ARBA00023015"/>
    </source>
</evidence>
<accession>A0A7D4BQ60</accession>
<evidence type="ECO:0000259" key="4">
    <source>
        <dbReference type="PROSITE" id="PS51000"/>
    </source>
</evidence>
<dbReference type="InterPro" id="IPR036390">
    <property type="entry name" value="WH_DNA-bd_sf"/>
</dbReference>
<dbReference type="Proteomes" id="UP000503088">
    <property type="component" value="Chromosome"/>
</dbReference>
<dbReference type="InterPro" id="IPR001034">
    <property type="entry name" value="DeoR_HTH"/>
</dbReference>
<dbReference type="InterPro" id="IPR014036">
    <property type="entry name" value="DeoR-like_C"/>
</dbReference>
<dbReference type="KEGG" id="kpul:GXN76_09175"/>
<keyword evidence="2" id="KW-0238">DNA-binding</keyword>
<dbReference type="Gene3D" id="3.40.50.1360">
    <property type="match status" value="1"/>
</dbReference>
<dbReference type="PANTHER" id="PTHR30363:SF44">
    <property type="entry name" value="AGA OPERON TRANSCRIPTIONAL REPRESSOR-RELATED"/>
    <property type="match status" value="1"/>
</dbReference>
<evidence type="ECO:0000313" key="6">
    <source>
        <dbReference type="Proteomes" id="UP000503088"/>
    </source>
</evidence>
<keyword evidence="1" id="KW-0805">Transcription regulation</keyword>
<dbReference type="AlphaFoldDB" id="A0A7D4BQ60"/>
<reference evidence="5 6" key="1">
    <citation type="submission" date="2020-01" db="EMBL/GenBank/DDBJ databases">
        <authorList>
            <person name="Gulvik C.A."/>
            <person name="Batra D.G."/>
        </authorList>
    </citation>
    <scope>NUCLEOTIDE SEQUENCE [LARGE SCALE GENOMIC DNA]</scope>
    <source>
        <strain evidence="5 6">W9323</strain>
    </source>
</reference>
<organism evidence="5 6">
    <name type="scientific">Kroppenstedtia pulmonis</name>
    <dbReference type="NCBI Taxonomy" id="1380685"/>
    <lineage>
        <taxon>Bacteria</taxon>
        <taxon>Bacillati</taxon>
        <taxon>Bacillota</taxon>
        <taxon>Bacilli</taxon>
        <taxon>Bacillales</taxon>
        <taxon>Thermoactinomycetaceae</taxon>
        <taxon>Kroppenstedtia</taxon>
    </lineage>
</organism>
<dbReference type="Pfam" id="PF00455">
    <property type="entry name" value="DeoRC"/>
    <property type="match status" value="1"/>
</dbReference>
<proteinExistence type="predicted"/>
<keyword evidence="3" id="KW-0804">Transcription</keyword>
<dbReference type="SUPFAM" id="SSF100950">
    <property type="entry name" value="NagB/RpiA/CoA transferase-like"/>
    <property type="match status" value="1"/>
</dbReference>
<dbReference type="GO" id="GO:0003677">
    <property type="term" value="F:DNA binding"/>
    <property type="evidence" value="ECO:0007669"/>
    <property type="project" value="UniProtKB-KW"/>
</dbReference>
<dbReference type="GO" id="GO:0003700">
    <property type="term" value="F:DNA-binding transcription factor activity"/>
    <property type="evidence" value="ECO:0007669"/>
    <property type="project" value="InterPro"/>
</dbReference>
<dbReference type="InterPro" id="IPR018356">
    <property type="entry name" value="Tscrpt_reg_HTH_DeoR_CS"/>
</dbReference>
<gene>
    <name evidence="5" type="ORF">GXN76_09175</name>
</gene>
<name>A0A7D4BQ60_9BACL</name>
<dbReference type="PRINTS" id="PR00037">
    <property type="entry name" value="HTHLACR"/>
</dbReference>
<sequence length="259" mass="29203">MISAERRRLIHQKLEMEGIVKISDLAEEFGVSAMTIRRDLDQMEQETGIQRTHGGAILTHSPLRESPLMEKVIRNDKAKQAMSKKAFSLLNPGESIILDAGSTNLTFAKELKRLNDLLLVTNDIKIALELGDEESIRVILTGGELKPHVYSLEGFFGESMLQDLHVDTAFLGCDGFGEIGGVQTNSLPKVKMKQAMLERAHRRILMADASKMNQRGLVRFAALEQFHVIVTDDRITDEFREMCRDLNIDLVVAERDEKR</sequence>
<dbReference type="SUPFAM" id="SSF46785">
    <property type="entry name" value="Winged helix' DNA-binding domain"/>
    <property type="match status" value="1"/>
</dbReference>
<dbReference type="PROSITE" id="PS51000">
    <property type="entry name" value="HTH_DEOR_2"/>
    <property type="match status" value="1"/>
</dbReference>
<evidence type="ECO:0000313" key="5">
    <source>
        <dbReference type="EMBL" id="QKG84631.1"/>
    </source>
</evidence>
<dbReference type="InterPro" id="IPR036388">
    <property type="entry name" value="WH-like_DNA-bd_sf"/>
</dbReference>
<dbReference type="PROSITE" id="PS00894">
    <property type="entry name" value="HTH_DEOR_1"/>
    <property type="match status" value="1"/>
</dbReference>
<evidence type="ECO:0000256" key="3">
    <source>
        <dbReference type="ARBA" id="ARBA00023163"/>
    </source>
</evidence>
<dbReference type="SMART" id="SM00420">
    <property type="entry name" value="HTH_DEOR"/>
    <property type="match status" value="1"/>
</dbReference>
<evidence type="ECO:0000256" key="2">
    <source>
        <dbReference type="ARBA" id="ARBA00023125"/>
    </source>
</evidence>
<protein>
    <submittedName>
        <fullName evidence="5">DeoR/GlpR transcriptional regulator</fullName>
    </submittedName>
</protein>
<keyword evidence="6" id="KW-1185">Reference proteome</keyword>
<dbReference type="SMART" id="SM01134">
    <property type="entry name" value="DeoRC"/>
    <property type="match status" value="1"/>
</dbReference>
<dbReference type="InterPro" id="IPR050313">
    <property type="entry name" value="Carb_Metab_HTH_regulators"/>
</dbReference>
<dbReference type="Pfam" id="PF08220">
    <property type="entry name" value="HTH_DeoR"/>
    <property type="match status" value="1"/>
</dbReference>